<dbReference type="InterPro" id="IPR038538">
    <property type="entry name" value="MTERF_sf"/>
</dbReference>
<name>A0ABQ7L8P8_BRACM</name>
<comment type="similarity">
    <text evidence="1">Belongs to the mTERF family.</text>
</comment>
<dbReference type="Gene3D" id="1.25.70.10">
    <property type="entry name" value="Transcription termination factor 3, mitochondrial"/>
    <property type="match status" value="2"/>
</dbReference>
<evidence type="ECO:0000313" key="5">
    <source>
        <dbReference type="Proteomes" id="UP000823674"/>
    </source>
</evidence>
<evidence type="ECO:0000313" key="4">
    <source>
        <dbReference type="EMBL" id="KAG5382950.1"/>
    </source>
</evidence>
<keyword evidence="2" id="KW-0804">Transcription</keyword>
<evidence type="ECO:0000256" key="3">
    <source>
        <dbReference type="ARBA" id="ARBA00022946"/>
    </source>
</evidence>
<protein>
    <submittedName>
        <fullName evidence="4">Uncharacterized protein</fullName>
    </submittedName>
</protein>
<accession>A0ABQ7L8P8</accession>
<organism evidence="4 5">
    <name type="scientific">Brassica rapa subsp. trilocularis</name>
    <dbReference type="NCBI Taxonomy" id="1813537"/>
    <lineage>
        <taxon>Eukaryota</taxon>
        <taxon>Viridiplantae</taxon>
        <taxon>Streptophyta</taxon>
        <taxon>Embryophyta</taxon>
        <taxon>Tracheophyta</taxon>
        <taxon>Spermatophyta</taxon>
        <taxon>Magnoliopsida</taxon>
        <taxon>eudicotyledons</taxon>
        <taxon>Gunneridae</taxon>
        <taxon>Pentapetalae</taxon>
        <taxon>rosids</taxon>
        <taxon>malvids</taxon>
        <taxon>Brassicales</taxon>
        <taxon>Brassicaceae</taxon>
        <taxon>Brassiceae</taxon>
        <taxon>Brassica</taxon>
    </lineage>
</organism>
<gene>
    <name evidence="4" type="primary">A09p018870.1_BraROA</name>
    <name evidence="4" type="ORF">IGI04_034420</name>
</gene>
<dbReference type="PANTHER" id="PTHR13068:SF220">
    <property type="entry name" value="F8K4.20 PROTEIN-RELATED"/>
    <property type="match status" value="1"/>
</dbReference>
<evidence type="ECO:0000256" key="1">
    <source>
        <dbReference type="ARBA" id="ARBA00007692"/>
    </source>
</evidence>
<keyword evidence="5" id="KW-1185">Reference proteome</keyword>
<keyword evidence="2" id="KW-0806">Transcription termination</keyword>
<keyword evidence="2" id="KW-0805">Transcription regulation</keyword>
<dbReference type="EMBL" id="JADBGQ010000008">
    <property type="protein sequence ID" value="KAG5382950.1"/>
    <property type="molecule type" value="Genomic_DNA"/>
</dbReference>
<dbReference type="Proteomes" id="UP000823674">
    <property type="component" value="Chromosome A09"/>
</dbReference>
<dbReference type="PANTHER" id="PTHR13068">
    <property type="entry name" value="CGI-12 PROTEIN-RELATED"/>
    <property type="match status" value="1"/>
</dbReference>
<dbReference type="SMART" id="SM00733">
    <property type="entry name" value="Mterf"/>
    <property type="match status" value="15"/>
</dbReference>
<dbReference type="InterPro" id="IPR003690">
    <property type="entry name" value="MTERF"/>
</dbReference>
<dbReference type="Pfam" id="PF02536">
    <property type="entry name" value="mTERF"/>
    <property type="match status" value="3"/>
</dbReference>
<comment type="caution">
    <text evidence="4">The sequence shown here is derived from an EMBL/GenBank/DDBJ whole genome shotgun (WGS) entry which is preliminary data.</text>
</comment>
<proteinExistence type="inferred from homology"/>
<reference evidence="4 5" key="1">
    <citation type="submission" date="2021-03" db="EMBL/GenBank/DDBJ databases">
        <authorList>
            <person name="King G.J."/>
            <person name="Bancroft I."/>
            <person name="Baten A."/>
            <person name="Bloomfield J."/>
            <person name="Borpatragohain P."/>
            <person name="He Z."/>
            <person name="Irish N."/>
            <person name="Irwin J."/>
            <person name="Liu K."/>
            <person name="Mauleon R.P."/>
            <person name="Moore J."/>
            <person name="Morris R."/>
            <person name="Ostergaard L."/>
            <person name="Wang B."/>
            <person name="Wells R."/>
        </authorList>
    </citation>
    <scope>NUCLEOTIDE SEQUENCE [LARGE SCALE GENOMIC DNA]</scope>
    <source>
        <strain evidence="4">R-o-18</strain>
        <tissue evidence="4">Leaf</tissue>
    </source>
</reference>
<keyword evidence="3" id="KW-0809">Transit peptide</keyword>
<sequence length="975" mass="110213">MLSLILHGRKSLELQRCRNLLFAVNPLQYSSAFSSAADASLQDGRKGHNFTASYLVASLGFTTKLAESISKKVSFEDNVNPQSVLSLLRSHGFRDSHISSIITNYPKLLTLDAESSLAPKLKFLKSRGASTSELTEILSKVPKILRIKKDKTLSRYYDFVKEIVQADKSSSSEFEVSLPLPHGPSKIRNVFALRQLGMPQDLLFPLLISQSGAVNGKVRFEESLKKVLEMGFDPTTSRFVQALRMLYQMSEKTIQEKVNVYKRLGLSGEDVWEMFKKWPTFMTNSEKKITQTFETFSKCGLVEEEILSAFKKFPQCIGASEHNCVDTFLGLGFSKDDVAVIFKRLPLCVSYSTEMVKRKTEFVVKEMNWPLQAVVSFPGVLGLSMEKRVVPRCNVIKALMSKGLIGSDEPPPVGSALACTDELFLRRYVRKHDDDEELTITFDWFLIRFKSCFAQILVNCICLMSSLILHGRRFFELQKWRHFRFAVNIVLQNESPFSSASSTLQDGRKGHNFTVSSYLVDSLGFTPKLAESISRKVSFNEKVNPDSVLSLLRVHRFTDSQISTIITDYPQVLIADAERSLAPKLQFLKSRGASTSELTEVLSKVPKILGSKKDKTLSRYYDFVKEIVQADKSSKFKKLSPSSSLLSQGSKQENKIRNIIVLRELGMPQKLLFSLLTSHVQFVCGKDKFEESLKKVLEMGFDPTTTTLSFVGALRMLYALSDKTIKARVEVYERLGFSVEDVWAIFKEWPIFLGYAEKNIADSIETFLELGFSRDEFVMTVKRHPQCLGLSAELVKKKTEFLVKEMGWPIKAVVSNPSVLGNSMEKRMVPRCNVIKALMSKGLLGSELPSIHSVLVCIDQVFLNKYVMKHDDEQLVAELMGIFSRGPAFGLCQGGKLVSGKDKFEESLKKVLEMGFDSTTLSFLEALRVVYAFSDRTIEGRIEVYKRLGFSVEEVWALFKKRPNFLKYILGQEYS</sequence>
<evidence type="ECO:0000256" key="2">
    <source>
        <dbReference type="ARBA" id="ARBA00022472"/>
    </source>
</evidence>